<dbReference type="Gene3D" id="1.10.530.10">
    <property type="match status" value="1"/>
</dbReference>
<name>A0ABZ2MBU4_9BACT</name>
<keyword evidence="1" id="KW-0732">Signal</keyword>
<evidence type="ECO:0000256" key="1">
    <source>
        <dbReference type="SAM" id="SignalP"/>
    </source>
</evidence>
<sequence>MRTILRAMGVLLLAVPVFACSSKPGESTQSPGRTEADIITVKASDTTRSTLGVASWGIHIDESSATVIHGYDGSRASIIEFQQSIVRGSRDTFEATLRTKGSSARMKLEKGADPSQARMVENTFANDAEAHRVLARIIADVENQPATRAGTGLLDKAGEVHAADLVSDGSTLYQPGKCLTKTCNASLVGSASAGAHAVTDCDSSGANSTNCSGSLQNAQRTSNQSTFACTTSEQNRGPANAPAAPSCSPDLAKDAVPAMHRAMLDTIAYTEGTAGSCGTDGYSTGVGYHCIESCASHPNTLWGNSTAAGRYQFLNKTWAGLGKSDFGPANQDIAAIELIKRRGVDLPTDRALSDSEFEDAMRKLSPEWASLPYATYGQPTKSLTETRARYCAAAGCDC</sequence>
<reference evidence="2 3" key="1">
    <citation type="submission" date="2021-12" db="EMBL/GenBank/DDBJ databases">
        <title>Discovery of the Pendulisporaceae a myxobacterial family with distinct sporulation behavior and unique specialized metabolism.</title>
        <authorList>
            <person name="Garcia R."/>
            <person name="Popoff A."/>
            <person name="Bader C.D."/>
            <person name="Loehr J."/>
            <person name="Walesch S."/>
            <person name="Walt C."/>
            <person name="Boldt J."/>
            <person name="Bunk B."/>
            <person name="Haeckl F.J.F.P.J."/>
            <person name="Gunesch A.P."/>
            <person name="Birkelbach J."/>
            <person name="Nuebel U."/>
            <person name="Pietschmann T."/>
            <person name="Bach T."/>
            <person name="Mueller R."/>
        </authorList>
    </citation>
    <scope>NUCLEOTIDE SEQUENCE [LARGE SCALE GENOMIC DNA]</scope>
    <source>
        <strain evidence="2 3">MSr11954</strain>
    </source>
</reference>
<protein>
    <submittedName>
        <fullName evidence="2">Glycoside hydrolase family 104 protein</fullName>
    </submittedName>
</protein>
<gene>
    <name evidence="2" type="ORF">LZC94_22565</name>
</gene>
<feature type="signal peptide" evidence="1">
    <location>
        <begin position="1"/>
        <end position="19"/>
    </location>
</feature>
<keyword evidence="2" id="KW-0378">Hydrolase</keyword>
<organism evidence="2 3">
    <name type="scientific">Pendulispora albinea</name>
    <dbReference type="NCBI Taxonomy" id="2741071"/>
    <lineage>
        <taxon>Bacteria</taxon>
        <taxon>Pseudomonadati</taxon>
        <taxon>Myxococcota</taxon>
        <taxon>Myxococcia</taxon>
        <taxon>Myxococcales</taxon>
        <taxon>Sorangiineae</taxon>
        <taxon>Pendulisporaceae</taxon>
        <taxon>Pendulispora</taxon>
    </lineage>
</organism>
<dbReference type="InterPro" id="IPR023346">
    <property type="entry name" value="Lysozyme-like_dom_sf"/>
</dbReference>
<dbReference type="EMBL" id="CP089984">
    <property type="protein sequence ID" value="WXB19994.1"/>
    <property type="molecule type" value="Genomic_DNA"/>
</dbReference>
<keyword evidence="3" id="KW-1185">Reference proteome</keyword>
<feature type="chain" id="PRO_5046842792" evidence="1">
    <location>
        <begin position="20"/>
        <end position="398"/>
    </location>
</feature>
<dbReference type="Proteomes" id="UP001370348">
    <property type="component" value="Chromosome"/>
</dbReference>
<dbReference type="GO" id="GO:0016787">
    <property type="term" value="F:hydrolase activity"/>
    <property type="evidence" value="ECO:0007669"/>
    <property type="project" value="UniProtKB-KW"/>
</dbReference>
<dbReference type="RefSeq" id="WP_394829594.1">
    <property type="nucleotide sequence ID" value="NZ_CP089984.1"/>
</dbReference>
<accession>A0ABZ2MBU4</accession>
<proteinExistence type="predicted"/>
<evidence type="ECO:0000313" key="2">
    <source>
        <dbReference type="EMBL" id="WXB19994.1"/>
    </source>
</evidence>
<dbReference type="CDD" id="cd00736">
    <property type="entry name" value="lambda_lys-like"/>
    <property type="match status" value="1"/>
</dbReference>
<dbReference type="SUPFAM" id="SSF53955">
    <property type="entry name" value="Lysozyme-like"/>
    <property type="match status" value="1"/>
</dbReference>
<evidence type="ECO:0000313" key="3">
    <source>
        <dbReference type="Proteomes" id="UP001370348"/>
    </source>
</evidence>